<comment type="similarity">
    <text evidence="3 15">Belongs to the class-II pyridoxal-phosphate-dependent aminotransferase family.</text>
</comment>
<comment type="cofactor">
    <cofactor evidence="1 15">
        <name>pyridoxal 5'-phosphate</name>
        <dbReference type="ChEBI" id="CHEBI:597326"/>
    </cofactor>
</comment>
<gene>
    <name evidence="18" type="primary">hemA</name>
    <name evidence="18" type="ORF">DMENIID0002_00320</name>
</gene>
<comment type="subunit">
    <text evidence="4">Homodimer.</text>
</comment>
<evidence type="ECO:0000256" key="1">
    <source>
        <dbReference type="ARBA" id="ARBA00001933"/>
    </source>
</evidence>
<evidence type="ECO:0000256" key="16">
    <source>
        <dbReference type="RuleBase" id="RU910713"/>
    </source>
</evidence>
<dbReference type="NCBIfam" id="TIGR01821">
    <property type="entry name" value="5aminolev_synth"/>
    <property type="match status" value="1"/>
</dbReference>
<comment type="pathway">
    <text evidence="2 16">Porphyrin-containing compound metabolism; protoporphyrin-IX biosynthesis; 5-aminolevulinate from glycine: step 1/1.</text>
</comment>
<dbReference type="PANTHER" id="PTHR13693">
    <property type="entry name" value="CLASS II AMINOTRANSFERASE/8-AMINO-7-OXONONANOATE SYNTHASE"/>
    <property type="match status" value="1"/>
</dbReference>
<evidence type="ECO:0000256" key="11">
    <source>
        <dbReference type="ARBA" id="ARBA00031691"/>
    </source>
</evidence>
<evidence type="ECO:0000256" key="6">
    <source>
        <dbReference type="ARBA" id="ARBA00017999"/>
    </source>
</evidence>
<keyword evidence="9 16" id="KW-0350">Heme biosynthesis</keyword>
<dbReference type="InterPro" id="IPR050087">
    <property type="entry name" value="AON_synthase_class-II"/>
</dbReference>
<dbReference type="InterPro" id="IPR015422">
    <property type="entry name" value="PyrdxlP-dep_Trfase_small"/>
</dbReference>
<comment type="catalytic activity">
    <reaction evidence="14 16">
        <text>succinyl-CoA + glycine + H(+) = 5-aminolevulinate + CO2 + CoA</text>
        <dbReference type="Rhea" id="RHEA:12921"/>
        <dbReference type="ChEBI" id="CHEBI:15378"/>
        <dbReference type="ChEBI" id="CHEBI:16526"/>
        <dbReference type="ChEBI" id="CHEBI:57287"/>
        <dbReference type="ChEBI" id="CHEBI:57292"/>
        <dbReference type="ChEBI" id="CHEBI:57305"/>
        <dbReference type="ChEBI" id="CHEBI:356416"/>
        <dbReference type="EC" id="2.3.1.37"/>
    </reaction>
</comment>
<dbReference type="PROSITE" id="PS00599">
    <property type="entry name" value="AA_TRANSFER_CLASS_2"/>
    <property type="match status" value="1"/>
</dbReference>
<evidence type="ECO:0000256" key="10">
    <source>
        <dbReference type="ARBA" id="ARBA00023315"/>
    </source>
</evidence>
<name>A0AAT9G6D0_9RICK</name>
<dbReference type="AlphaFoldDB" id="A0AAT9G6D0"/>
<dbReference type="GO" id="GO:0003870">
    <property type="term" value="F:5-aminolevulinate synthase activity"/>
    <property type="evidence" value="ECO:0007669"/>
    <property type="project" value="UniProtKB-EC"/>
</dbReference>
<dbReference type="SUPFAM" id="SSF53383">
    <property type="entry name" value="PLP-dependent transferases"/>
    <property type="match status" value="1"/>
</dbReference>
<dbReference type="FunFam" id="3.40.640.10:FF:000006">
    <property type="entry name" value="5-aminolevulinate synthase, mitochondrial"/>
    <property type="match status" value="1"/>
</dbReference>
<keyword evidence="10 16" id="KW-0012">Acyltransferase</keyword>
<keyword evidence="8 15" id="KW-0663">Pyridoxal phosphate</keyword>
<dbReference type="InterPro" id="IPR004839">
    <property type="entry name" value="Aminotransferase_I/II_large"/>
</dbReference>
<evidence type="ECO:0000256" key="14">
    <source>
        <dbReference type="ARBA" id="ARBA00047654"/>
    </source>
</evidence>
<evidence type="ECO:0000256" key="4">
    <source>
        <dbReference type="ARBA" id="ARBA00011738"/>
    </source>
</evidence>
<evidence type="ECO:0000256" key="13">
    <source>
        <dbReference type="ARBA" id="ARBA00032773"/>
    </source>
</evidence>
<dbReference type="Pfam" id="PF00155">
    <property type="entry name" value="Aminotran_1_2"/>
    <property type="match status" value="1"/>
</dbReference>
<dbReference type="PANTHER" id="PTHR13693:SF102">
    <property type="entry name" value="2-AMINO-3-KETOBUTYRATE COENZYME A LIGASE, MITOCHONDRIAL"/>
    <property type="match status" value="1"/>
</dbReference>
<dbReference type="InterPro" id="IPR015424">
    <property type="entry name" value="PyrdxlP-dep_Trfase"/>
</dbReference>
<accession>A0AAT9G6D0</accession>
<evidence type="ECO:0000256" key="7">
    <source>
        <dbReference type="ARBA" id="ARBA00022679"/>
    </source>
</evidence>
<evidence type="ECO:0000256" key="3">
    <source>
        <dbReference type="ARBA" id="ARBA00008392"/>
    </source>
</evidence>
<reference evidence="18" key="1">
    <citation type="submission" date="2024-01" db="EMBL/GenBank/DDBJ databases">
        <title>Sequencing the genomes of a sandfly, Sergentomyia squamirostris, and its two endosymbionts.</title>
        <authorList>
            <person name="Itokawa K."/>
            <person name="Sanjoba C."/>
        </authorList>
    </citation>
    <scope>NUCLEOTIDE SEQUENCE</scope>
    <source>
        <strain evidence="18">RiSSQ</strain>
    </source>
</reference>
<protein>
    <recommendedName>
        <fullName evidence="6 16">5-aminolevulinate synthase</fullName>
        <ecNumber evidence="5 16">2.3.1.37</ecNumber>
    </recommendedName>
    <alternativeName>
        <fullName evidence="11 16">5-aminolevulinic acid synthase</fullName>
    </alternativeName>
    <alternativeName>
        <fullName evidence="12 16">Delta-ALA synthase</fullName>
    </alternativeName>
    <alternativeName>
        <fullName evidence="13 16">Delta-aminolevulinate synthase</fullName>
    </alternativeName>
</protein>
<dbReference type="InterPro" id="IPR015421">
    <property type="entry name" value="PyrdxlP-dep_Trfase_major"/>
</dbReference>
<evidence type="ECO:0000256" key="9">
    <source>
        <dbReference type="ARBA" id="ARBA00023133"/>
    </source>
</evidence>
<evidence type="ECO:0000313" key="18">
    <source>
        <dbReference type="EMBL" id="BFD45386.1"/>
    </source>
</evidence>
<dbReference type="EMBL" id="AP029170">
    <property type="protein sequence ID" value="BFD45386.1"/>
    <property type="molecule type" value="Genomic_DNA"/>
</dbReference>
<sequence length="414" mass="46025">MSNYNNIFNNHITRIKQEGRYREFVPVQRQADNFPSAWHGDKEIVMWCINDYLGMSRHPNVTKAALEATTKYGIGSGGTRNIGGNNSCIIELEQELATLHNKELALVFTSGYVANDTTLATLAKIMPNIVFFSDELNHASIIAGICNSKAEKHIYRHIDVQHLEELLKTVDINRPKIIVFESAYSMDGLFSPIEKIVNLAKKYNALTFIDEVHTVGLYGKHGAGIAELQGCVDKIDMIQGTLGKAYGTIGGYVAANRQIIDSIRLTAPGFIFTTSLPPIIASAATASIRHLKSSNVERETYQKVIAKVKKSFDQAKVNYLKNDSHIIPIIIGDPIKAKQASKMLLDKYNIYVQHINFPTVPRGTERLRIIPTPNHTDQMIHNLTTALVEIFSTLDISPSINSYSIIKLPLHPAA</sequence>
<dbReference type="InterPro" id="IPR010961">
    <property type="entry name" value="4pyrrol_synth_NH2levulA_synth"/>
</dbReference>
<dbReference type="GO" id="GO:0006782">
    <property type="term" value="P:protoporphyrinogen IX biosynthetic process"/>
    <property type="evidence" value="ECO:0007669"/>
    <property type="project" value="UniProtKB-UniRule"/>
</dbReference>
<feature type="domain" description="Aminotransferase class I/classII large" evidence="17">
    <location>
        <begin position="43"/>
        <end position="387"/>
    </location>
</feature>
<evidence type="ECO:0000256" key="12">
    <source>
        <dbReference type="ARBA" id="ARBA00031945"/>
    </source>
</evidence>
<evidence type="ECO:0000256" key="8">
    <source>
        <dbReference type="ARBA" id="ARBA00022898"/>
    </source>
</evidence>
<dbReference type="InterPro" id="IPR001917">
    <property type="entry name" value="Aminotrans_II_pyridoxalP_BS"/>
</dbReference>
<dbReference type="Gene3D" id="3.90.1150.10">
    <property type="entry name" value="Aspartate Aminotransferase, domain 1"/>
    <property type="match status" value="1"/>
</dbReference>
<organism evidence="18">
    <name type="scientific">Candidatus Tisiphia endosymbiont of Sergentomyia squamirostris</name>
    <dbReference type="NCBI Taxonomy" id="3113639"/>
    <lineage>
        <taxon>Bacteria</taxon>
        <taxon>Pseudomonadati</taxon>
        <taxon>Pseudomonadota</taxon>
        <taxon>Alphaproteobacteria</taxon>
        <taxon>Rickettsiales</taxon>
        <taxon>Rickettsiaceae</taxon>
        <taxon>Rickettsieae</taxon>
        <taxon>Candidatus Tisiphia</taxon>
    </lineage>
</organism>
<keyword evidence="7 16" id="KW-0808">Transferase</keyword>
<dbReference type="GO" id="GO:0030170">
    <property type="term" value="F:pyridoxal phosphate binding"/>
    <property type="evidence" value="ECO:0007669"/>
    <property type="project" value="UniProtKB-UniRule"/>
</dbReference>
<dbReference type="EC" id="2.3.1.37" evidence="5 16"/>
<dbReference type="CDD" id="cd06454">
    <property type="entry name" value="KBL_like"/>
    <property type="match status" value="1"/>
</dbReference>
<evidence type="ECO:0000256" key="15">
    <source>
        <dbReference type="RuleBase" id="RU003693"/>
    </source>
</evidence>
<evidence type="ECO:0000256" key="2">
    <source>
        <dbReference type="ARBA" id="ARBA00005029"/>
    </source>
</evidence>
<evidence type="ECO:0000259" key="17">
    <source>
        <dbReference type="Pfam" id="PF00155"/>
    </source>
</evidence>
<dbReference type="Gene3D" id="3.40.640.10">
    <property type="entry name" value="Type I PLP-dependent aspartate aminotransferase-like (Major domain)"/>
    <property type="match status" value="1"/>
</dbReference>
<evidence type="ECO:0000256" key="5">
    <source>
        <dbReference type="ARBA" id="ARBA00013257"/>
    </source>
</evidence>
<proteinExistence type="inferred from homology"/>